<evidence type="ECO:0000313" key="3">
    <source>
        <dbReference type="Proteomes" id="UP000224915"/>
    </source>
</evidence>
<accession>A0A2A9CX43</accession>
<dbReference type="EMBL" id="PDJD01000001">
    <property type="protein sequence ID" value="PFG19007.1"/>
    <property type="molecule type" value="Genomic_DNA"/>
</dbReference>
<dbReference type="AlphaFoldDB" id="A0A2A9CX43"/>
<name>A0A2A9CX43_9MICO</name>
<dbReference type="RefSeq" id="WP_098468210.1">
    <property type="nucleotide sequence ID" value="NZ_PDJD01000001.1"/>
</dbReference>
<feature type="transmembrane region" description="Helical" evidence="1">
    <location>
        <begin position="40"/>
        <end position="62"/>
    </location>
</feature>
<reference evidence="2 3" key="1">
    <citation type="submission" date="2017-10" db="EMBL/GenBank/DDBJ databases">
        <title>Sequencing the genomes of 1000 actinobacteria strains.</title>
        <authorList>
            <person name="Klenk H.-P."/>
        </authorList>
    </citation>
    <scope>NUCLEOTIDE SEQUENCE [LARGE SCALE GENOMIC DNA]</scope>
    <source>
        <strain evidence="2 3">DSM 21801</strain>
    </source>
</reference>
<feature type="transmembrane region" description="Helical" evidence="1">
    <location>
        <begin position="12"/>
        <end position="34"/>
    </location>
</feature>
<keyword evidence="1" id="KW-1133">Transmembrane helix</keyword>
<organism evidence="2 3">
    <name type="scientific">Serinibacter salmoneus</name>
    <dbReference type="NCBI Taxonomy" id="556530"/>
    <lineage>
        <taxon>Bacteria</taxon>
        <taxon>Bacillati</taxon>
        <taxon>Actinomycetota</taxon>
        <taxon>Actinomycetes</taxon>
        <taxon>Micrococcales</taxon>
        <taxon>Beutenbergiaceae</taxon>
        <taxon>Serinibacter</taxon>
    </lineage>
</organism>
<keyword evidence="3" id="KW-1185">Reference proteome</keyword>
<comment type="caution">
    <text evidence="2">The sequence shown here is derived from an EMBL/GenBank/DDBJ whole genome shotgun (WGS) entry which is preliminary data.</text>
</comment>
<evidence type="ECO:0000313" key="2">
    <source>
        <dbReference type="EMBL" id="PFG19007.1"/>
    </source>
</evidence>
<gene>
    <name evidence="2" type="ORF">ATL40_0561</name>
</gene>
<keyword evidence="1" id="KW-0472">Membrane</keyword>
<proteinExistence type="predicted"/>
<protein>
    <submittedName>
        <fullName evidence="2">Uncharacterized protein</fullName>
    </submittedName>
</protein>
<keyword evidence="1" id="KW-0812">Transmembrane</keyword>
<evidence type="ECO:0000256" key="1">
    <source>
        <dbReference type="SAM" id="Phobius"/>
    </source>
</evidence>
<dbReference type="Proteomes" id="UP000224915">
    <property type="component" value="Unassembled WGS sequence"/>
</dbReference>
<sequence>MNQQYDDSPRPGALVWSLLVLAAGVVVLLAAAGVTLDLGLTAIVVVAGLGGLLLLTAVLSGIRARRRSTR</sequence>